<reference evidence="4" key="1">
    <citation type="submission" date="2016-06" db="UniProtKB">
        <authorList>
            <consortium name="WormBaseParasite"/>
        </authorList>
    </citation>
    <scope>IDENTIFICATION</scope>
</reference>
<evidence type="ECO:0000256" key="1">
    <source>
        <dbReference type="SAM" id="MobiDB-lite"/>
    </source>
</evidence>
<sequence>MAPNLIMNFFGFAYRAQELMGHLNLGCIAVAPGDEMALQVDSVTSPAGASSGAANGSVLKAKSAHSPSSNDSGFQSDQLTQQHLQDQRRPSSRNRNIKHKPTYVSVFASDPDYSSPLFDEFDRRFAAWYIYCSYYPISFITHS</sequence>
<evidence type="ECO:0000313" key="4">
    <source>
        <dbReference type="WBParaSite" id="GPUH_0001937601-mRNA-1"/>
    </source>
</evidence>
<organism evidence="4">
    <name type="scientific">Gongylonema pulchrum</name>
    <dbReference type="NCBI Taxonomy" id="637853"/>
    <lineage>
        <taxon>Eukaryota</taxon>
        <taxon>Metazoa</taxon>
        <taxon>Ecdysozoa</taxon>
        <taxon>Nematoda</taxon>
        <taxon>Chromadorea</taxon>
        <taxon>Rhabditida</taxon>
        <taxon>Spirurina</taxon>
        <taxon>Spiruromorpha</taxon>
        <taxon>Spiruroidea</taxon>
        <taxon>Gongylonematidae</taxon>
        <taxon>Gongylonema</taxon>
    </lineage>
</organism>
<accession>A0A183EEG0</accession>
<keyword evidence="3" id="KW-1185">Reference proteome</keyword>
<proteinExistence type="predicted"/>
<gene>
    <name evidence="2" type="ORF">GPUH_LOCUS19347</name>
</gene>
<dbReference type="WBParaSite" id="GPUH_0001937601-mRNA-1">
    <property type="protein sequence ID" value="GPUH_0001937601-mRNA-1"/>
    <property type="gene ID" value="GPUH_0001937601"/>
</dbReference>
<protein>
    <submittedName>
        <fullName evidence="2 4">Uncharacterized protein</fullName>
    </submittedName>
</protein>
<feature type="compositionally biased region" description="Polar residues" evidence="1">
    <location>
        <begin position="65"/>
        <end position="84"/>
    </location>
</feature>
<evidence type="ECO:0000313" key="3">
    <source>
        <dbReference type="Proteomes" id="UP000271098"/>
    </source>
</evidence>
<dbReference type="EMBL" id="UYRT01088362">
    <property type="protein sequence ID" value="VDN33660.1"/>
    <property type="molecule type" value="Genomic_DNA"/>
</dbReference>
<feature type="compositionally biased region" description="Low complexity" evidence="1">
    <location>
        <begin position="45"/>
        <end position="57"/>
    </location>
</feature>
<evidence type="ECO:0000313" key="2">
    <source>
        <dbReference type="EMBL" id="VDN33660.1"/>
    </source>
</evidence>
<feature type="region of interest" description="Disordered" evidence="1">
    <location>
        <begin position="45"/>
        <end position="98"/>
    </location>
</feature>
<dbReference type="AlphaFoldDB" id="A0A183EEG0"/>
<name>A0A183EEG0_9BILA</name>
<dbReference type="OrthoDB" id="10679131at2759"/>
<reference evidence="2 3" key="2">
    <citation type="submission" date="2018-11" db="EMBL/GenBank/DDBJ databases">
        <authorList>
            <consortium name="Pathogen Informatics"/>
        </authorList>
    </citation>
    <scope>NUCLEOTIDE SEQUENCE [LARGE SCALE GENOMIC DNA]</scope>
</reference>
<dbReference type="Proteomes" id="UP000271098">
    <property type="component" value="Unassembled WGS sequence"/>
</dbReference>